<name>A0A2N9WTQ4_9NEIS</name>
<protein>
    <submittedName>
        <fullName evidence="1">Uncharacterized protein</fullName>
    </submittedName>
</protein>
<organism evidence="1 2">
    <name type="scientific">Snodgrassella alvi</name>
    <dbReference type="NCBI Taxonomy" id="1196083"/>
    <lineage>
        <taxon>Bacteria</taxon>
        <taxon>Pseudomonadati</taxon>
        <taxon>Pseudomonadota</taxon>
        <taxon>Betaproteobacteria</taxon>
        <taxon>Neisseriales</taxon>
        <taxon>Neisseriaceae</taxon>
        <taxon>Snodgrassella</taxon>
    </lineage>
</organism>
<gene>
    <name evidence="1" type="ORF">BGI32_06030</name>
</gene>
<sequence length="66" mass="7666">MVNTCFFNIFAYNHPLLAGKLWHVLWADEFSTAGATGGRIGLHWLKQYCNQSLAFYQEVLFFVCYL</sequence>
<proteinExistence type="predicted"/>
<dbReference type="AlphaFoldDB" id="A0A2N9WTQ4"/>
<accession>A0A2N9WTQ4</accession>
<evidence type="ECO:0000313" key="2">
    <source>
        <dbReference type="Proteomes" id="UP000231293"/>
    </source>
</evidence>
<comment type="caution">
    <text evidence="1">The sequence shown here is derived from an EMBL/GenBank/DDBJ whole genome shotgun (WGS) entry which is preliminary data.</text>
</comment>
<dbReference type="EMBL" id="MDVB01000065">
    <property type="protein sequence ID" value="PIT15059.1"/>
    <property type="molecule type" value="Genomic_DNA"/>
</dbReference>
<dbReference type="Proteomes" id="UP000231293">
    <property type="component" value="Unassembled WGS sequence"/>
</dbReference>
<evidence type="ECO:0000313" key="1">
    <source>
        <dbReference type="EMBL" id="PIT15059.1"/>
    </source>
</evidence>
<reference evidence="1 2" key="1">
    <citation type="journal article" date="2017" name="MBio">
        <title>Type VI secretion-mediated competition in the bee gut microbiome.</title>
        <authorList>
            <person name="Steele M.I."/>
            <person name="Kwong W.K."/>
            <person name="Powell J.E."/>
            <person name="Whiteley M."/>
            <person name="Moran N.A."/>
        </authorList>
    </citation>
    <scope>NUCLEOTIDE SEQUENCE [LARGE SCALE GENOMIC DNA]</scope>
    <source>
        <strain evidence="1 2">App2-2</strain>
    </source>
</reference>